<dbReference type="Proteomes" id="UP001597195">
    <property type="component" value="Unassembled WGS sequence"/>
</dbReference>
<gene>
    <name evidence="1" type="ORF">ACFQ5T_08015</name>
</gene>
<keyword evidence="2" id="KW-1185">Reference proteome</keyword>
<dbReference type="Gene3D" id="1.10.260.40">
    <property type="entry name" value="lambda repressor-like DNA-binding domains"/>
    <property type="match status" value="1"/>
</dbReference>
<evidence type="ECO:0000313" key="1">
    <source>
        <dbReference type="EMBL" id="MFD1549644.1"/>
    </source>
</evidence>
<sequence length="97" mass="10830">MLHKKLAYKSNFPVAPGGTLSEAIDYLKISPADLARITHTTVSYVEGVLDGTAVITTDFAEGLTKIMKVPADFWLRYDADYWRLKALEESHAKKLTD</sequence>
<proteinExistence type="predicted"/>
<dbReference type="EMBL" id="JBHTOM010000010">
    <property type="protein sequence ID" value="MFD1549644.1"/>
    <property type="molecule type" value="Genomic_DNA"/>
</dbReference>
<accession>A0ABW4H4H1</accession>
<reference evidence="2" key="1">
    <citation type="journal article" date="2019" name="Int. J. Syst. Evol. Microbiol.">
        <title>The Global Catalogue of Microorganisms (GCM) 10K type strain sequencing project: providing services to taxonomists for standard genome sequencing and annotation.</title>
        <authorList>
            <consortium name="The Broad Institute Genomics Platform"/>
            <consortium name="The Broad Institute Genome Sequencing Center for Infectious Disease"/>
            <person name="Wu L."/>
            <person name="Ma J."/>
        </authorList>
    </citation>
    <scope>NUCLEOTIDE SEQUENCE [LARGE SCALE GENOMIC DNA]</scope>
    <source>
        <strain evidence="2">CCM 8906</strain>
    </source>
</reference>
<organism evidence="1 2">
    <name type="scientific">Levilactobacillus fuyuanensis</name>
    <dbReference type="NCBI Taxonomy" id="2486022"/>
    <lineage>
        <taxon>Bacteria</taxon>
        <taxon>Bacillati</taxon>
        <taxon>Bacillota</taxon>
        <taxon>Bacilli</taxon>
        <taxon>Lactobacillales</taxon>
        <taxon>Lactobacillaceae</taxon>
        <taxon>Levilactobacillus</taxon>
    </lineage>
</organism>
<evidence type="ECO:0000313" key="2">
    <source>
        <dbReference type="Proteomes" id="UP001597195"/>
    </source>
</evidence>
<dbReference type="RefSeq" id="WP_125701321.1">
    <property type="nucleotide sequence ID" value="NZ_JBHTOM010000010.1"/>
</dbReference>
<dbReference type="SUPFAM" id="SSF47413">
    <property type="entry name" value="lambda repressor-like DNA-binding domains"/>
    <property type="match status" value="1"/>
</dbReference>
<protein>
    <submittedName>
        <fullName evidence="1">Transcriptional regulator</fullName>
    </submittedName>
</protein>
<name>A0ABW4H4H1_9LACO</name>
<dbReference type="InterPro" id="IPR010982">
    <property type="entry name" value="Lambda_DNA-bd_dom_sf"/>
</dbReference>
<comment type="caution">
    <text evidence="1">The sequence shown here is derived from an EMBL/GenBank/DDBJ whole genome shotgun (WGS) entry which is preliminary data.</text>
</comment>